<dbReference type="SUPFAM" id="SSF56796">
    <property type="entry name" value="Dehydroquinate synthase-like"/>
    <property type="match status" value="1"/>
</dbReference>
<dbReference type="InterPro" id="IPR039697">
    <property type="entry name" value="Alcohol_dehydrogenase_Fe"/>
</dbReference>
<sequence>MRSLEGLSPTNKPSVPILAIPTTAGTAAEVTINYVITDEEKRRKFVCVDPHDIPQVAFIDADMMDGMPPALESCDGCRCAHSCY</sequence>
<reference evidence="3 4" key="1">
    <citation type="submission" date="2018-06" db="EMBL/GenBank/DDBJ databases">
        <authorList>
            <consortium name="Pathogen Informatics"/>
            <person name="Doyle S."/>
        </authorList>
    </citation>
    <scope>NUCLEOTIDE SEQUENCE [LARGE SCALE GENOMIC DNA]</scope>
    <source>
        <strain evidence="3 4">NCTC9117</strain>
    </source>
</reference>
<dbReference type="Gene3D" id="3.40.50.1970">
    <property type="match status" value="1"/>
</dbReference>
<dbReference type="Pfam" id="PF00465">
    <property type="entry name" value="Fe-ADH"/>
    <property type="match status" value="1"/>
</dbReference>
<dbReference type="GO" id="GO:0046872">
    <property type="term" value="F:metal ion binding"/>
    <property type="evidence" value="ECO:0007669"/>
    <property type="project" value="InterPro"/>
</dbReference>
<evidence type="ECO:0000313" key="3">
    <source>
        <dbReference type="EMBL" id="STJ79023.1"/>
    </source>
</evidence>
<proteinExistence type="predicted"/>
<dbReference type="Proteomes" id="UP000254785">
    <property type="component" value="Unassembled WGS sequence"/>
</dbReference>
<gene>
    <name evidence="3" type="primary">fucO_2</name>
    <name evidence="3" type="ORF">NCTC9117_01579</name>
</gene>
<dbReference type="PANTHER" id="PTHR11496:SF106">
    <property type="entry name" value="LACTALDEHYDE REDUCTASE"/>
    <property type="match status" value="1"/>
</dbReference>
<protein>
    <submittedName>
        <fullName evidence="3">Lactaldehyde reductase (Propanediol oxidoreductase)</fullName>
        <ecNumber evidence="3">1.1.1.77</ecNumber>
    </submittedName>
</protein>
<evidence type="ECO:0000256" key="1">
    <source>
        <dbReference type="ARBA" id="ARBA00023002"/>
    </source>
</evidence>
<dbReference type="PANTHER" id="PTHR11496">
    <property type="entry name" value="ALCOHOL DEHYDROGENASE"/>
    <property type="match status" value="1"/>
</dbReference>
<dbReference type="GO" id="GO:0008912">
    <property type="term" value="F:lactaldehyde reductase activity"/>
    <property type="evidence" value="ECO:0007669"/>
    <property type="project" value="UniProtKB-EC"/>
</dbReference>
<dbReference type="EC" id="1.1.1.77" evidence="3"/>
<keyword evidence="1 3" id="KW-0560">Oxidoreductase</keyword>
<dbReference type="InterPro" id="IPR001670">
    <property type="entry name" value="ADH_Fe/GldA"/>
</dbReference>
<dbReference type="GO" id="GO:0004022">
    <property type="term" value="F:alcohol dehydrogenase (NAD+) activity"/>
    <property type="evidence" value="ECO:0007669"/>
    <property type="project" value="TreeGrafter"/>
</dbReference>
<dbReference type="AlphaFoldDB" id="A0A376Y5Z4"/>
<feature type="domain" description="Alcohol dehydrogenase iron-type/glycerol dehydrogenase GldA" evidence="2">
    <location>
        <begin position="9"/>
        <end position="60"/>
    </location>
</feature>
<name>A0A376Y5Z4_ECOLX</name>
<evidence type="ECO:0000313" key="4">
    <source>
        <dbReference type="Proteomes" id="UP000254785"/>
    </source>
</evidence>
<dbReference type="EMBL" id="UGDC01000003">
    <property type="protein sequence ID" value="STJ79023.1"/>
    <property type="molecule type" value="Genomic_DNA"/>
</dbReference>
<evidence type="ECO:0000259" key="2">
    <source>
        <dbReference type="Pfam" id="PF00465"/>
    </source>
</evidence>
<accession>A0A376Y5Z4</accession>
<organism evidence="3 4">
    <name type="scientific">Escherichia coli</name>
    <dbReference type="NCBI Taxonomy" id="562"/>
    <lineage>
        <taxon>Bacteria</taxon>
        <taxon>Pseudomonadati</taxon>
        <taxon>Pseudomonadota</taxon>
        <taxon>Gammaproteobacteria</taxon>
        <taxon>Enterobacterales</taxon>
        <taxon>Enterobacteriaceae</taxon>
        <taxon>Escherichia</taxon>
    </lineage>
</organism>